<keyword evidence="2" id="KW-0500">Molybdenum</keyword>
<dbReference type="Pfam" id="PF18364">
    <property type="entry name" value="Molybdopterin_N"/>
    <property type="match status" value="1"/>
</dbReference>
<dbReference type="GO" id="GO:0009061">
    <property type="term" value="P:anaerobic respiration"/>
    <property type="evidence" value="ECO:0007669"/>
    <property type="project" value="TreeGrafter"/>
</dbReference>
<dbReference type="EMBL" id="AZHW01001101">
    <property type="protein sequence ID" value="ETW94223.1"/>
    <property type="molecule type" value="Genomic_DNA"/>
</dbReference>
<dbReference type="Gene3D" id="3.40.50.740">
    <property type="match status" value="1"/>
</dbReference>
<dbReference type="GO" id="GO:0016491">
    <property type="term" value="F:oxidoreductase activity"/>
    <property type="evidence" value="ECO:0007669"/>
    <property type="project" value="UniProtKB-KW"/>
</dbReference>
<dbReference type="HOGENOM" id="CLU_000422_10_2_7"/>
<dbReference type="InterPro" id="IPR006656">
    <property type="entry name" value="Mopterin_OxRdtase"/>
</dbReference>
<evidence type="ECO:0000256" key="1">
    <source>
        <dbReference type="ARBA" id="ARBA00001942"/>
    </source>
</evidence>
<dbReference type="InterPro" id="IPR050612">
    <property type="entry name" value="Prok_Mopterin_Oxidored"/>
</dbReference>
<dbReference type="AlphaFoldDB" id="W4L816"/>
<dbReference type="Pfam" id="PF00384">
    <property type="entry name" value="Molybdopterin"/>
    <property type="match status" value="1"/>
</dbReference>
<dbReference type="PANTHER" id="PTHR43742:SF10">
    <property type="entry name" value="TRIMETHYLAMINE-N-OXIDE REDUCTASE 2"/>
    <property type="match status" value="1"/>
</dbReference>
<dbReference type="GO" id="GO:0030288">
    <property type="term" value="C:outer membrane-bounded periplasmic space"/>
    <property type="evidence" value="ECO:0007669"/>
    <property type="project" value="TreeGrafter"/>
</dbReference>
<evidence type="ECO:0000313" key="6">
    <source>
        <dbReference type="EMBL" id="ETW94223.1"/>
    </source>
</evidence>
<feature type="domain" description="Molybdopterin oxidoreductase N-terminal" evidence="5">
    <location>
        <begin position="10"/>
        <end position="50"/>
    </location>
</feature>
<dbReference type="Gene3D" id="3.40.228.10">
    <property type="entry name" value="Dimethylsulfoxide Reductase, domain 2"/>
    <property type="match status" value="1"/>
</dbReference>
<evidence type="ECO:0000256" key="2">
    <source>
        <dbReference type="ARBA" id="ARBA00022505"/>
    </source>
</evidence>
<feature type="domain" description="Molybdopterin oxidoreductase" evidence="4">
    <location>
        <begin position="54"/>
        <end position="263"/>
    </location>
</feature>
<reference evidence="6 7" key="1">
    <citation type="journal article" date="2014" name="Nature">
        <title>An environmental bacterial taxon with a large and distinct metabolic repertoire.</title>
        <authorList>
            <person name="Wilson M.C."/>
            <person name="Mori T."/>
            <person name="Ruckert C."/>
            <person name="Uria A.R."/>
            <person name="Helf M.J."/>
            <person name="Takada K."/>
            <person name="Gernert C."/>
            <person name="Steffens U.A."/>
            <person name="Heycke N."/>
            <person name="Schmitt S."/>
            <person name="Rinke C."/>
            <person name="Helfrich E.J."/>
            <person name="Brachmann A.O."/>
            <person name="Gurgui C."/>
            <person name="Wakimoto T."/>
            <person name="Kracht M."/>
            <person name="Crusemann M."/>
            <person name="Hentschel U."/>
            <person name="Abe I."/>
            <person name="Matsunaga S."/>
            <person name="Kalinowski J."/>
            <person name="Takeyama H."/>
            <person name="Piel J."/>
        </authorList>
    </citation>
    <scope>NUCLEOTIDE SEQUENCE [LARGE SCALE GENOMIC DNA]</scope>
    <source>
        <strain evidence="7">TSY1</strain>
    </source>
</reference>
<evidence type="ECO:0000259" key="4">
    <source>
        <dbReference type="Pfam" id="PF00384"/>
    </source>
</evidence>
<gene>
    <name evidence="6" type="ORF">ETSY1_35795</name>
</gene>
<evidence type="ECO:0000313" key="7">
    <source>
        <dbReference type="Proteomes" id="UP000019141"/>
    </source>
</evidence>
<keyword evidence="3" id="KW-0560">Oxidoreductase</keyword>
<accession>W4L816</accession>
<dbReference type="Proteomes" id="UP000019141">
    <property type="component" value="Unassembled WGS sequence"/>
</dbReference>
<name>W4L816_ENTF1</name>
<dbReference type="GO" id="GO:0009055">
    <property type="term" value="F:electron transfer activity"/>
    <property type="evidence" value="ECO:0007669"/>
    <property type="project" value="TreeGrafter"/>
</dbReference>
<protein>
    <recommendedName>
        <fullName evidence="8">Molybdopterin oxidoreductase domain-containing protein</fullName>
    </recommendedName>
</protein>
<evidence type="ECO:0000256" key="3">
    <source>
        <dbReference type="ARBA" id="ARBA00023002"/>
    </source>
</evidence>
<comment type="caution">
    <text evidence="6">The sequence shown here is derived from an EMBL/GenBank/DDBJ whole genome shotgun (WGS) entry which is preliminary data.</text>
</comment>
<sequence length="265" mass="28807">MSVTAKRFHTGSHWGLFDAEVEEGVLVGIQPFAGDPHPTPLVHAMPSAVYHRSRITWPMVRKGYLEQGIESDRAGRGVEPFVPVSWDEALDLVAAELQRVKSEHGNEALYASSGWASAGVFHNAKSQLFRFMNGLGGFIDQVTNYSNGAASVIVPHVVGDLASLNGPLTAWPTIRDHTQLMVLFGGMAPKNAQLSNGGMGPHSDADWVSEVRRAGVEFVNISPVRDDAAQMLDAEWWPICPNTDTALMLALAHTLVSENLHDTDF</sequence>
<evidence type="ECO:0000259" key="5">
    <source>
        <dbReference type="Pfam" id="PF18364"/>
    </source>
</evidence>
<evidence type="ECO:0008006" key="8">
    <source>
        <dbReference type="Google" id="ProtNLM"/>
    </source>
</evidence>
<comment type="cofactor">
    <cofactor evidence="1">
        <name>Mo-bis(molybdopterin guanine dinucleotide)</name>
        <dbReference type="ChEBI" id="CHEBI:60539"/>
    </cofactor>
</comment>
<feature type="non-terminal residue" evidence="6">
    <location>
        <position position="265"/>
    </location>
</feature>
<dbReference type="SUPFAM" id="SSF53706">
    <property type="entry name" value="Formate dehydrogenase/DMSO reductase, domains 1-3"/>
    <property type="match status" value="1"/>
</dbReference>
<dbReference type="PANTHER" id="PTHR43742">
    <property type="entry name" value="TRIMETHYLAMINE-N-OXIDE REDUCTASE"/>
    <property type="match status" value="1"/>
</dbReference>
<proteinExistence type="predicted"/>
<dbReference type="InterPro" id="IPR041460">
    <property type="entry name" value="Molybdopterin_N"/>
</dbReference>
<organism evidence="6 7">
    <name type="scientific">Entotheonella factor</name>
    <dbReference type="NCBI Taxonomy" id="1429438"/>
    <lineage>
        <taxon>Bacteria</taxon>
        <taxon>Pseudomonadati</taxon>
        <taxon>Nitrospinota/Tectimicrobiota group</taxon>
        <taxon>Candidatus Tectimicrobiota</taxon>
        <taxon>Candidatus Entotheonellia</taxon>
        <taxon>Candidatus Entotheonellales</taxon>
        <taxon>Candidatus Entotheonellaceae</taxon>
        <taxon>Candidatus Entotheonella</taxon>
    </lineage>
</organism>
<keyword evidence="7" id="KW-1185">Reference proteome</keyword>
<dbReference type="GO" id="GO:0030151">
    <property type="term" value="F:molybdenum ion binding"/>
    <property type="evidence" value="ECO:0007669"/>
    <property type="project" value="TreeGrafter"/>
</dbReference>